<proteinExistence type="predicted"/>
<organism evidence="1 2">
    <name type="scientific">Rubripirellula obstinata</name>
    <dbReference type="NCBI Taxonomy" id="406547"/>
    <lineage>
        <taxon>Bacteria</taxon>
        <taxon>Pseudomonadati</taxon>
        <taxon>Planctomycetota</taxon>
        <taxon>Planctomycetia</taxon>
        <taxon>Pirellulales</taxon>
        <taxon>Pirellulaceae</taxon>
        <taxon>Rubripirellula</taxon>
    </lineage>
</organism>
<dbReference type="AlphaFoldDB" id="A0A5B1CIN6"/>
<gene>
    <name evidence="1" type="ORF">LF1_16720</name>
</gene>
<accession>A0A5B1CIN6</accession>
<name>A0A5B1CIN6_9BACT</name>
<protein>
    <submittedName>
        <fullName evidence="1">Uncharacterized protein</fullName>
    </submittedName>
</protein>
<evidence type="ECO:0000313" key="1">
    <source>
        <dbReference type="EMBL" id="KAA1259144.1"/>
    </source>
</evidence>
<dbReference type="EMBL" id="VRLW01000001">
    <property type="protein sequence ID" value="KAA1259144.1"/>
    <property type="molecule type" value="Genomic_DNA"/>
</dbReference>
<keyword evidence="2" id="KW-1185">Reference proteome</keyword>
<reference evidence="1 2" key="1">
    <citation type="submission" date="2019-08" db="EMBL/GenBank/DDBJ databases">
        <title>Deep-cultivation of Planctomycetes and their phenomic and genomic characterization uncovers novel biology.</title>
        <authorList>
            <person name="Wiegand S."/>
            <person name="Jogler M."/>
            <person name="Boedeker C."/>
            <person name="Pinto D."/>
            <person name="Vollmers J."/>
            <person name="Rivas-Marin E."/>
            <person name="Kohn T."/>
            <person name="Peeters S.H."/>
            <person name="Heuer A."/>
            <person name="Rast P."/>
            <person name="Oberbeckmann S."/>
            <person name="Bunk B."/>
            <person name="Jeske O."/>
            <person name="Meyerdierks A."/>
            <person name="Storesund J.E."/>
            <person name="Kallscheuer N."/>
            <person name="Luecker S."/>
            <person name="Lage O.M."/>
            <person name="Pohl T."/>
            <person name="Merkel B.J."/>
            <person name="Hornburger P."/>
            <person name="Mueller R.-W."/>
            <person name="Bruemmer F."/>
            <person name="Labrenz M."/>
            <person name="Spormann A.M."/>
            <person name="Op Den Camp H."/>
            <person name="Overmann J."/>
            <person name="Amann R."/>
            <person name="Jetten M.S.M."/>
            <person name="Mascher T."/>
            <person name="Medema M.H."/>
            <person name="Devos D.P."/>
            <person name="Kaster A.-K."/>
            <person name="Ovreas L."/>
            <person name="Rohde M."/>
            <person name="Galperin M.Y."/>
            <person name="Jogler C."/>
        </authorList>
    </citation>
    <scope>NUCLEOTIDE SEQUENCE [LARGE SCALE GENOMIC DNA]</scope>
    <source>
        <strain evidence="1 2">LF1</strain>
    </source>
</reference>
<sequence length="66" mass="7437">MAANCTVVLPCSFSRYETKQMGQTSLFYRAVRDYCHEQTIMCIIELNSYEVAGYRGMNVGATEVAN</sequence>
<dbReference type="Proteomes" id="UP000322699">
    <property type="component" value="Unassembled WGS sequence"/>
</dbReference>
<comment type="caution">
    <text evidence="1">The sequence shown here is derived from an EMBL/GenBank/DDBJ whole genome shotgun (WGS) entry which is preliminary data.</text>
</comment>
<evidence type="ECO:0000313" key="2">
    <source>
        <dbReference type="Proteomes" id="UP000322699"/>
    </source>
</evidence>